<evidence type="ECO:0000259" key="1">
    <source>
        <dbReference type="SMART" id="SM00597"/>
    </source>
</evidence>
<comment type="caution">
    <text evidence="2">The sequence shown here is derived from an EMBL/GenBank/DDBJ whole genome shotgun (WGS) entry which is preliminary data.</text>
</comment>
<gene>
    <name evidence="2" type="primary">Thap12-L11</name>
    <name evidence="2" type="ORF">Hamer_G025644</name>
</gene>
<evidence type="ECO:0000313" key="2">
    <source>
        <dbReference type="EMBL" id="KAG7154128.1"/>
    </source>
</evidence>
<dbReference type="Proteomes" id="UP000747542">
    <property type="component" value="Unassembled WGS sequence"/>
</dbReference>
<dbReference type="EMBL" id="JAHLQT010045135">
    <property type="protein sequence ID" value="KAG7154128.1"/>
    <property type="molecule type" value="Genomic_DNA"/>
</dbReference>
<dbReference type="SMART" id="SM00597">
    <property type="entry name" value="ZnF_TTF"/>
    <property type="match status" value="1"/>
</dbReference>
<dbReference type="AlphaFoldDB" id="A0A8J5JBL6"/>
<dbReference type="InterPro" id="IPR006580">
    <property type="entry name" value="Znf_TTF"/>
</dbReference>
<accession>A0A8J5JBL6</accession>
<proteinExistence type="predicted"/>
<organism evidence="2 3">
    <name type="scientific">Homarus americanus</name>
    <name type="common">American lobster</name>
    <dbReference type="NCBI Taxonomy" id="6706"/>
    <lineage>
        <taxon>Eukaryota</taxon>
        <taxon>Metazoa</taxon>
        <taxon>Ecdysozoa</taxon>
        <taxon>Arthropoda</taxon>
        <taxon>Crustacea</taxon>
        <taxon>Multicrustacea</taxon>
        <taxon>Malacostraca</taxon>
        <taxon>Eumalacostraca</taxon>
        <taxon>Eucarida</taxon>
        <taxon>Decapoda</taxon>
        <taxon>Pleocyemata</taxon>
        <taxon>Astacidea</taxon>
        <taxon>Nephropoidea</taxon>
        <taxon>Nephropidae</taxon>
        <taxon>Homarus</taxon>
    </lineage>
</organism>
<protein>
    <submittedName>
        <fullName evidence="2">52 kDa repressor of the inhibitor of the protein kinase-like 11</fullName>
    </submittedName>
</protein>
<feature type="domain" description="TTF-type" evidence="1">
    <location>
        <begin position="67"/>
        <end position="159"/>
    </location>
</feature>
<dbReference type="PANTHER" id="PTHR46289">
    <property type="entry name" value="52 KDA REPRESSOR OF THE INHIBITOR OF THE PROTEIN KINASE-LIKE PROTEIN-RELATED"/>
    <property type="match status" value="1"/>
</dbReference>
<name>A0A8J5JBL6_HOMAM</name>
<reference evidence="2" key="1">
    <citation type="journal article" date="2021" name="Sci. Adv.">
        <title>The American lobster genome reveals insights on longevity, neural, and immune adaptations.</title>
        <authorList>
            <person name="Polinski J.M."/>
            <person name="Zimin A.V."/>
            <person name="Clark K.F."/>
            <person name="Kohn A.B."/>
            <person name="Sadowski N."/>
            <person name="Timp W."/>
            <person name="Ptitsyn A."/>
            <person name="Khanna P."/>
            <person name="Romanova D.Y."/>
            <person name="Williams P."/>
            <person name="Greenwood S.J."/>
            <person name="Moroz L.L."/>
            <person name="Walt D.R."/>
            <person name="Bodnar A.G."/>
        </authorList>
    </citation>
    <scope>NUCLEOTIDE SEQUENCE</scope>
    <source>
        <strain evidence="2">GMGI-L3</strain>
    </source>
</reference>
<feature type="non-terminal residue" evidence="2">
    <location>
        <position position="448"/>
    </location>
</feature>
<evidence type="ECO:0000313" key="3">
    <source>
        <dbReference type="Proteomes" id="UP000747542"/>
    </source>
</evidence>
<dbReference type="PANTHER" id="PTHR46289:SF14">
    <property type="entry name" value="DUF4371 DOMAIN-CONTAINING PROTEIN"/>
    <property type="match status" value="1"/>
</dbReference>
<sequence length="448" mass="50833">MSRPKRRCFPEDHHEAVSVVAVEADISHYASMEGHKELTADKKFQLLTSCFKPDVDYNFPPREEFGKKRKFQHAWLRQYTWLVYGPLKNGGFCINCLLFGQGIEGELVSRAQTCFTKSKTKLSHHDNQESHKLATTKASDFLDVMKGKREDIQSQMNHALVSRVIENRLKLESIIKTIIFCGRQNISLRGHRDNTRDAASDERQTANHGNLISVWRLETVFWGCTSAQLPKIGEQICDHILQKMKKNKFFSIIADEVTDSACKEQLSMVLRDVDPDDYVREDLVDFLECDTGITSVRNMMGTVDRISTFMEGHPKRAYAFEAAVLETQLESRKHKLKNLCCTRWVERLDALATFVELHPTVVACLEKIVEDGPAIWSTDSLTDAQTLLLAITSTDFIVSLVITNNALGYLKGVTTSLQAEAKDIVEAISEVNYLKAALQDVRNNMDDH</sequence>
<keyword evidence="3" id="KW-1185">Reference proteome</keyword>
<dbReference type="InterPro" id="IPR052958">
    <property type="entry name" value="IFN-induced_PKR_regulator"/>
</dbReference>